<dbReference type="EMBL" id="CAJOAZ010031638">
    <property type="protein sequence ID" value="CAF4441461.1"/>
    <property type="molecule type" value="Genomic_DNA"/>
</dbReference>
<dbReference type="Gene3D" id="2.20.110.10">
    <property type="entry name" value="Histone H3 K4-specific methyltransferase SET7/9 N-terminal domain"/>
    <property type="match status" value="2"/>
</dbReference>
<proteinExistence type="predicted"/>
<dbReference type="SUPFAM" id="SSF82185">
    <property type="entry name" value="Histone H3 K4-specific methyltransferase SET7/9 N-terminal domain"/>
    <property type="match status" value="1"/>
</dbReference>
<organism evidence="2 3">
    <name type="scientific">Adineta steineri</name>
    <dbReference type="NCBI Taxonomy" id="433720"/>
    <lineage>
        <taxon>Eukaryota</taxon>
        <taxon>Metazoa</taxon>
        <taxon>Spiralia</taxon>
        <taxon>Gnathifera</taxon>
        <taxon>Rotifera</taxon>
        <taxon>Eurotatoria</taxon>
        <taxon>Bdelloidea</taxon>
        <taxon>Adinetida</taxon>
        <taxon>Adinetidae</taxon>
        <taxon>Adineta</taxon>
    </lineage>
</organism>
<keyword evidence="1" id="KW-0677">Repeat</keyword>
<feature type="non-terminal residue" evidence="2">
    <location>
        <position position="1"/>
    </location>
</feature>
<accession>A0A820RTN5</accession>
<evidence type="ECO:0000256" key="1">
    <source>
        <dbReference type="ARBA" id="ARBA00022737"/>
    </source>
</evidence>
<dbReference type="PANTHER" id="PTHR43215:SF14">
    <property type="entry name" value="RADIAL SPOKE HEAD 1 HOMOLOG"/>
    <property type="match status" value="1"/>
</dbReference>
<dbReference type="InterPro" id="IPR003409">
    <property type="entry name" value="MORN"/>
</dbReference>
<evidence type="ECO:0000313" key="3">
    <source>
        <dbReference type="Proteomes" id="UP000663844"/>
    </source>
</evidence>
<dbReference type="AlphaFoldDB" id="A0A820RTN5"/>
<dbReference type="SMART" id="SM00698">
    <property type="entry name" value="MORN"/>
    <property type="match status" value="3"/>
</dbReference>
<protein>
    <submittedName>
        <fullName evidence="2">Uncharacterized protein</fullName>
    </submittedName>
</protein>
<feature type="non-terminal residue" evidence="2">
    <location>
        <position position="93"/>
    </location>
</feature>
<dbReference type="Pfam" id="PF02493">
    <property type="entry name" value="MORN"/>
    <property type="match status" value="4"/>
</dbReference>
<reference evidence="2" key="1">
    <citation type="submission" date="2021-02" db="EMBL/GenBank/DDBJ databases">
        <authorList>
            <person name="Nowell W R."/>
        </authorList>
    </citation>
    <scope>NUCLEOTIDE SEQUENCE</scope>
</reference>
<gene>
    <name evidence="2" type="ORF">OXD698_LOCUS53848</name>
</gene>
<dbReference type="PANTHER" id="PTHR43215">
    <property type="entry name" value="RADIAL SPOKE HEAD 1 HOMOLOG"/>
    <property type="match status" value="1"/>
</dbReference>
<dbReference type="Proteomes" id="UP000663844">
    <property type="component" value="Unassembled WGS sequence"/>
</dbReference>
<comment type="caution">
    <text evidence="2">The sequence shown here is derived from an EMBL/GenBank/DDBJ whole genome shotgun (WGS) entry which is preliminary data.</text>
</comment>
<evidence type="ECO:0000313" key="2">
    <source>
        <dbReference type="EMBL" id="CAF4441461.1"/>
    </source>
</evidence>
<sequence>YFLFKGFGKLLFGDGSYYQGEFVDNEITGQGTRYFATSRNTYTGHFYYGEMDGHGRLRLGNGDCYEGNFKSNTFEGEGSYLSYDKQLYTGTWH</sequence>
<name>A0A820RTN5_9BILA</name>